<organism evidence="5 6">
    <name type="scientific">Nitzschia inconspicua</name>
    <dbReference type="NCBI Taxonomy" id="303405"/>
    <lineage>
        <taxon>Eukaryota</taxon>
        <taxon>Sar</taxon>
        <taxon>Stramenopiles</taxon>
        <taxon>Ochrophyta</taxon>
        <taxon>Bacillariophyta</taxon>
        <taxon>Bacillariophyceae</taxon>
        <taxon>Bacillariophycidae</taxon>
        <taxon>Bacillariales</taxon>
        <taxon>Bacillariaceae</taxon>
        <taxon>Nitzschia</taxon>
    </lineage>
</organism>
<evidence type="ECO:0000313" key="5">
    <source>
        <dbReference type="EMBL" id="KAG7360033.1"/>
    </source>
</evidence>
<keyword evidence="3" id="KW-0934">Plastid</keyword>
<evidence type="ECO:0000313" key="6">
    <source>
        <dbReference type="Proteomes" id="UP000693970"/>
    </source>
</evidence>
<reference evidence="5" key="1">
    <citation type="journal article" date="2021" name="Sci. Rep.">
        <title>Diploid genomic architecture of Nitzschia inconspicua, an elite biomass production diatom.</title>
        <authorList>
            <person name="Oliver A."/>
            <person name="Podell S."/>
            <person name="Pinowska A."/>
            <person name="Traller J.C."/>
            <person name="Smith S.R."/>
            <person name="McClure R."/>
            <person name="Beliaev A."/>
            <person name="Bohutskyi P."/>
            <person name="Hill E.A."/>
            <person name="Rabines A."/>
            <person name="Zheng H."/>
            <person name="Allen L.Z."/>
            <person name="Kuo A."/>
            <person name="Grigoriev I.V."/>
            <person name="Allen A.E."/>
            <person name="Hazlebeck D."/>
            <person name="Allen E.E."/>
        </authorList>
    </citation>
    <scope>NUCLEOTIDE SEQUENCE</scope>
    <source>
        <strain evidence="5">Hildebrandi</strain>
    </source>
</reference>
<gene>
    <name evidence="5" type="ORF">IV203_035131</name>
</gene>
<protein>
    <submittedName>
        <fullName evidence="5">Tic22-like family protein</fullName>
    </submittedName>
</protein>
<dbReference type="OrthoDB" id="196308at2759"/>
<dbReference type="PANTHER" id="PTHR33926">
    <property type="entry name" value="PROTEIN TIC 22, CHLOROPLASTIC"/>
    <property type="match status" value="1"/>
</dbReference>
<dbReference type="InterPro" id="IPR007378">
    <property type="entry name" value="Tic22-like"/>
</dbReference>
<name>A0A9K3LEF8_9STRA</name>
<feature type="chain" id="PRO_5039913623" evidence="4">
    <location>
        <begin position="19"/>
        <end position="303"/>
    </location>
</feature>
<dbReference type="AlphaFoldDB" id="A0A9K3LEF8"/>
<dbReference type="EMBL" id="JAGRRH010000013">
    <property type="protein sequence ID" value="KAG7360033.1"/>
    <property type="molecule type" value="Genomic_DNA"/>
</dbReference>
<keyword evidence="6" id="KW-1185">Reference proteome</keyword>
<proteinExistence type="predicted"/>
<keyword evidence="4" id="KW-0732">Signal</keyword>
<dbReference type="GO" id="GO:0015031">
    <property type="term" value="P:protein transport"/>
    <property type="evidence" value="ECO:0007669"/>
    <property type="project" value="InterPro"/>
</dbReference>
<reference evidence="5" key="2">
    <citation type="submission" date="2021-04" db="EMBL/GenBank/DDBJ databases">
        <authorList>
            <person name="Podell S."/>
        </authorList>
    </citation>
    <scope>NUCLEOTIDE SEQUENCE</scope>
    <source>
        <strain evidence="5">Hildebrandi</strain>
    </source>
</reference>
<feature type="signal peptide" evidence="4">
    <location>
        <begin position="1"/>
        <end position="18"/>
    </location>
</feature>
<evidence type="ECO:0000256" key="3">
    <source>
        <dbReference type="ARBA" id="ARBA00022640"/>
    </source>
</evidence>
<keyword evidence="2" id="KW-0150">Chloroplast</keyword>
<sequence length="303" mass="33455">MMALVAAIAVISCPSILAFAPASISPLSHFQSLSSSSSSSLSATASSATKEFPPLSEVQIRKLLDAIPVYAVVDPSKEAIVLLAEKENPNSLAYLSFSPNHINEVYAPIRAQQDESTTWEITAFPLGLVWFDLLQNPDAVTNTQWVVNDIEYRLLPDPQQLKEARNLVQQTYKSGPKSQYFQKAYNEIPLFIDDYLRIQDADGNPLVPMYFGLNDLLETCQDAVNASEGKYKASVNLSDLWTVISHMQQSSPTNFGQAIFIPPTPGSITKESGVNYEIPSIPTEMESSQSTEFEIPVINQWDD</sequence>
<evidence type="ECO:0000256" key="1">
    <source>
        <dbReference type="ARBA" id="ARBA00004229"/>
    </source>
</evidence>
<comment type="subcellular location">
    <subcellularLocation>
        <location evidence="1">Plastid</location>
        <location evidence="1">Chloroplast</location>
    </subcellularLocation>
</comment>
<dbReference type="GO" id="GO:0009507">
    <property type="term" value="C:chloroplast"/>
    <property type="evidence" value="ECO:0007669"/>
    <property type="project" value="UniProtKB-SubCell"/>
</dbReference>
<dbReference type="Pfam" id="PF04278">
    <property type="entry name" value="Tic22"/>
    <property type="match status" value="1"/>
</dbReference>
<comment type="caution">
    <text evidence="5">The sequence shown here is derived from an EMBL/GenBank/DDBJ whole genome shotgun (WGS) entry which is preliminary data.</text>
</comment>
<dbReference type="PANTHER" id="PTHR33926:SF4">
    <property type="entry name" value="PROTEIN TIC 22, CHLOROPLASTIC"/>
    <property type="match status" value="1"/>
</dbReference>
<evidence type="ECO:0000256" key="4">
    <source>
        <dbReference type="SAM" id="SignalP"/>
    </source>
</evidence>
<dbReference type="Proteomes" id="UP000693970">
    <property type="component" value="Unassembled WGS sequence"/>
</dbReference>
<evidence type="ECO:0000256" key="2">
    <source>
        <dbReference type="ARBA" id="ARBA00022528"/>
    </source>
</evidence>
<accession>A0A9K3LEF8</accession>